<protein>
    <submittedName>
        <fullName evidence="4">Diguanylate cyclase (GGDEF)-like protein/PAS domain S-box-containing protein</fullName>
    </submittedName>
</protein>
<dbReference type="InterPro" id="IPR035919">
    <property type="entry name" value="EAL_sf"/>
</dbReference>
<dbReference type="PANTHER" id="PTHR44757:SF2">
    <property type="entry name" value="BIOFILM ARCHITECTURE MAINTENANCE PROTEIN MBAA"/>
    <property type="match status" value="1"/>
</dbReference>
<reference evidence="4 5" key="1">
    <citation type="submission" date="2023-07" db="EMBL/GenBank/DDBJ databases">
        <title>Genomic Encyclopedia of Type Strains, Phase IV (KMG-IV): sequencing the most valuable type-strain genomes for metagenomic binning, comparative biology and taxonomic classification.</title>
        <authorList>
            <person name="Goeker M."/>
        </authorList>
    </citation>
    <scope>NUCLEOTIDE SEQUENCE [LARGE SCALE GENOMIC DNA]</scope>
    <source>
        <strain evidence="4 5">DSM 19598</strain>
    </source>
</reference>
<dbReference type="PROSITE" id="PS50112">
    <property type="entry name" value="PAS"/>
    <property type="match status" value="1"/>
</dbReference>
<dbReference type="Pfam" id="PF00990">
    <property type="entry name" value="GGDEF"/>
    <property type="match status" value="1"/>
</dbReference>
<organism evidence="4 5">
    <name type="scientific">Mesobacillus stamsii</name>
    <dbReference type="NCBI Taxonomy" id="225347"/>
    <lineage>
        <taxon>Bacteria</taxon>
        <taxon>Bacillati</taxon>
        <taxon>Bacillota</taxon>
        <taxon>Bacilli</taxon>
        <taxon>Bacillales</taxon>
        <taxon>Bacillaceae</taxon>
        <taxon>Mesobacillus</taxon>
    </lineage>
</organism>
<dbReference type="CDD" id="cd01948">
    <property type="entry name" value="EAL"/>
    <property type="match status" value="1"/>
</dbReference>
<dbReference type="InterPro" id="IPR043128">
    <property type="entry name" value="Rev_trsase/Diguanyl_cyclase"/>
</dbReference>
<evidence type="ECO:0000259" key="1">
    <source>
        <dbReference type="PROSITE" id="PS50112"/>
    </source>
</evidence>
<dbReference type="Pfam" id="PF00563">
    <property type="entry name" value="EAL"/>
    <property type="match status" value="1"/>
</dbReference>
<sequence>MATTKSCVYESDRQVTSFIESNSFKEHANLLVQIFYTKAEKLPHLQQFLMKQLPLSVLVVCDDRGKYCAEHPYLIYFTILNKQELLPEGNDKHTINRLSHLLTASQQDILQLNESLKISQQYYQSLFEYNEDFVYSTDRNGAFTSANRSFMKTFGYDESELIGRPAHHFIDPEDIQRAKWYFLQALEGKEQSYTIEIRIKTAEPQIFEIKNIPITVNGSCVGIHGIGRNITCQKKTEEKIIQLAYYDRDTGLPNRMRFTEKLEKMVHRAKQKKELLAVLVIDLDRFMIINDSLGHSAGDFVLKQLAERLHNQMPTGAYLARFSGDTFTLLLTEDVSIDLTTKWAREFQRLISLPLSYQNQEFMVTASIGVSSFPEDGFDEHTLLKNADIAMNRSKSQGGNKITYYSTGMNDQAMVRMELESYLRKALEKNEFHLYYQPLMDLKSGEITCIEALIRWQHPLIGLVSPAQFIPLAEETGLIEEIGAWVLTTACVQTKYWQQNGFPNLGISVNVSAYQFQQHTFLSKVMEALHVSRLAPASLSLELTESAMLKDIGYSISIMKSLQELGVKVSMDDFGTGYSSLSYLRNLPIDTLKIDQSFIKHLHDDPSNIAIVKAIITMGQGLAVSIVAEGVETHEQMNILRDLDCHYAQGYYIQKPLDTAAFEQGFRTVENIAYTVK</sequence>
<dbReference type="NCBIfam" id="TIGR00229">
    <property type="entry name" value="sensory_box"/>
    <property type="match status" value="1"/>
</dbReference>
<dbReference type="SUPFAM" id="SSF141868">
    <property type="entry name" value="EAL domain-like"/>
    <property type="match status" value="1"/>
</dbReference>
<dbReference type="InterPro" id="IPR000160">
    <property type="entry name" value="GGDEF_dom"/>
</dbReference>
<dbReference type="InterPro" id="IPR013656">
    <property type="entry name" value="PAS_4"/>
</dbReference>
<dbReference type="EMBL" id="JAUSUN010000036">
    <property type="protein sequence ID" value="MDQ0415500.1"/>
    <property type="molecule type" value="Genomic_DNA"/>
</dbReference>
<dbReference type="Proteomes" id="UP001242313">
    <property type="component" value="Unassembled WGS sequence"/>
</dbReference>
<dbReference type="SUPFAM" id="SSF55073">
    <property type="entry name" value="Nucleotide cyclase"/>
    <property type="match status" value="1"/>
</dbReference>
<dbReference type="CDD" id="cd00130">
    <property type="entry name" value="PAS"/>
    <property type="match status" value="1"/>
</dbReference>
<keyword evidence="5" id="KW-1185">Reference proteome</keyword>
<dbReference type="Gene3D" id="3.30.450.20">
    <property type="entry name" value="PAS domain"/>
    <property type="match status" value="1"/>
</dbReference>
<dbReference type="RefSeq" id="WP_307192542.1">
    <property type="nucleotide sequence ID" value="NZ_JAUSUN010000036.1"/>
</dbReference>
<dbReference type="Gene3D" id="3.30.70.270">
    <property type="match status" value="1"/>
</dbReference>
<evidence type="ECO:0000259" key="2">
    <source>
        <dbReference type="PROSITE" id="PS50883"/>
    </source>
</evidence>
<dbReference type="InterPro" id="IPR035965">
    <property type="entry name" value="PAS-like_dom_sf"/>
</dbReference>
<dbReference type="NCBIfam" id="TIGR00254">
    <property type="entry name" value="GGDEF"/>
    <property type="match status" value="1"/>
</dbReference>
<dbReference type="PANTHER" id="PTHR44757">
    <property type="entry name" value="DIGUANYLATE CYCLASE DGCP"/>
    <property type="match status" value="1"/>
</dbReference>
<name>A0ABU0G0A8_9BACI</name>
<dbReference type="Gene3D" id="3.20.20.450">
    <property type="entry name" value="EAL domain"/>
    <property type="match status" value="1"/>
</dbReference>
<dbReference type="SMART" id="SM00267">
    <property type="entry name" value="GGDEF"/>
    <property type="match status" value="1"/>
</dbReference>
<dbReference type="InterPro" id="IPR001633">
    <property type="entry name" value="EAL_dom"/>
</dbReference>
<dbReference type="InterPro" id="IPR052155">
    <property type="entry name" value="Biofilm_reg_signaling"/>
</dbReference>
<dbReference type="InterPro" id="IPR000014">
    <property type="entry name" value="PAS"/>
</dbReference>
<dbReference type="SMART" id="SM00052">
    <property type="entry name" value="EAL"/>
    <property type="match status" value="1"/>
</dbReference>
<dbReference type="Pfam" id="PF08448">
    <property type="entry name" value="PAS_4"/>
    <property type="match status" value="1"/>
</dbReference>
<dbReference type="InterPro" id="IPR029787">
    <property type="entry name" value="Nucleotide_cyclase"/>
</dbReference>
<comment type="caution">
    <text evidence="4">The sequence shown here is derived from an EMBL/GenBank/DDBJ whole genome shotgun (WGS) entry which is preliminary data.</text>
</comment>
<dbReference type="PROSITE" id="PS50883">
    <property type="entry name" value="EAL"/>
    <property type="match status" value="1"/>
</dbReference>
<dbReference type="CDD" id="cd01949">
    <property type="entry name" value="GGDEF"/>
    <property type="match status" value="1"/>
</dbReference>
<evidence type="ECO:0000313" key="4">
    <source>
        <dbReference type="EMBL" id="MDQ0415500.1"/>
    </source>
</evidence>
<feature type="domain" description="GGDEF" evidence="3">
    <location>
        <begin position="274"/>
        <end position="407"/>
    </location>
</feature>
<evidence type="ECO:0000313" key="5">
    <source>
        <dbReference type="Proteomes" id="UP001242313"/>
    </source>
</evidence>
<proteinExistence type="predicted"/>
<dbReference type="SMART" id="SM00091">
    <property type="entry name" value="PAS"/>
    <property type="match status" value="1"/>
</dbReference>
<feature type="domain" description="PAS" evidence="1">
    <location>
        <begin position="119"/>
        <end position="189"/>
    </location>
</feature>
<evidence type="ECO:0000259" key="3">
    <source>
        <dbReference type="PROSITE" id="PS50887"/>
    </source>
</evidence>
<feature type="domain" description="EAL" evidence="2">
    <location>
        <begin position="416"/>
        <end position="670"/>
    </location>
</feature>
<gene>
    <name evidence="4" type="ORF">J2S25_003727</name>
</gene>
<dbReference type="PROSITE" id="PS50887">
    <property type="entry name" value="GGDEF"/>
    <property type="match status" value="1"/>
</dbReference>
<accession>A0ABU0G0A8</accession>
<dbReference type="SUPFAM" id="SSF55785">
    <property type="entry name" value="PYP-like sensor domain (PAS domain)"/>
    <property type="match status" value="1"/>
</dbReference>